<dbReference type="RefSeq" id="WP_126599180.1">
    <property type="nucleotide sequence ID" value="NZ_BIFQ01000001.1"/>
</dbReference>
<evidence type="ECO:0000256" key="1">
    <source>
        <dbReference type="SAM" id="Phobius"/>
    </source>
</evidence>
<feature type="transmembrane region" description="Helical" evidence="1">
    <location>
        <begin position="123"/>
        <end position="144"/>
    </location>
</feature>
<reference evidence="3" key="1">
    <citation type="submission" date="2018-12" db="EMBL/GenBank/DDBJ databases">
        <title>Tengunoibacter tsumagoiensis gen. nov., sp. nov., Dictyobacter kobayashii sp. nov., D. alpinus sp. nov., and D. joshuensis sp. nov. and description of Dictyobacteraceae fam. nov. within the order Ktedonobacterales isolated from Tengu-no-mugimeshi.</title>
        <authorList>
            <person name="Wang C.M."/>
            <person name="Zheng Y."/>
            <person name="Sakai Y."/>
            <person name="Toyoda A."/>
            <person name="Minakuchi Y."/>
            <person name="Abe K."/>
            <person name="Yokota A."/>
            <person name="Yabe S."/>
        </authorList>
    </citation>
    <scope>NUCLEOTIDE SEQUENCE [LARGE SCALE GENOMIC DNA]</scope>
    <source>
        <strain evidence="3">S-27</strain>
    </source>
</reference>
<evidence type="ECO:0000313" key="2">
    <source>
        <dbReference type="EMBL" id="GCE07702.1"/>
    </source>
</evidence>
<gene>
    <name evidence="2" type="ORF">KDAU_50310</name>
</gene>
<keyword evidence="1" id="KW-1133">Transmembrane helix</keyword>
<keyword evidence="3" id="KW-1185">Reference proteome</keyword>
<dbReference type="AlphaFoldDB" id="A0A401ZLJ9"/>
<organism evidence="2 3">
    <name type="scientific">Dictyobacter aurantiacus</name>
    <dbReference type="NCBI Taxonomy" id="1936993"/>
    <lineage>
        <taxon>Bacteria</taxon>
        <taxon>Bacillati</taxon>
        <taxon>Chloroflexota</taxon>
        <taxon>Ktedonobacteria</taxon>
        <taxon>Ktedonobacterales</taxon>
        <taxon>Dictyobacteraceae</taxon>
        <taxon>Dictyobacter</taxon>
    </lineage>
</organism>
<evidence type="ECO:0000313" key="3">
    <source>
        <dbReference type="Proteomes" id="UP000287224"/>
    </source>
</evidence>
<keyword evidence="1" id="KW-0812">Transmembrane</keyword>
<feature type="transmembrane region" description="Helical" evidence="1">
    <location>
        <begin position="290"/>
        <end position="308"/>
    </location>
</feature>
<dbReference type="OrthoDB" id="2604909at2"/>
<proteinExistence type="predicted"/>
<dbReference type="Proteomes" id="UP000287224">
    <property type="component" value="Unassembled WGS sequence"/>
</dbReference>
<feature type="transmembrane region" description="Helical" evidence="1">
    <location>
        <begin position="207"/>
        <end position="224"/>
    </location>
</feature>
<accession>A0A401ZLJ9</accession>
<evidence type="ECO:0008006" key="4">
    <source>
        <dbReference type="Google" id="ProtNLM"/>
    </source>
</evidence>
<dbReference type="EMBL" id="BIFQ01000001">
    <property type="protein sequence ID" value="GCE07702.1"/>
    <property type="molecule type" value="Genomic_DNA"/>
</dbReference>
<protein>
    <recommendedName>
        <fullName evidence="4">Cytochrome C biogenesis protein transmembrane domain-containing protein</fullName>
    </recommendedName>
</protein>
<feature type="transmembrane region" description="Helical" evidence="1">
    <location>
        <begin position="244"/>
        <end position="270"/>
    </location>
</feature>
<feature type="transmembrane region" description="Helical" evidence="1">
    <location>
        <begin position="81"/>
        <end position="111"/>
    </location>
</feature>
<comment type="caution">
    <text evidence="2">The sequence shown here is derived from an EMBL/GenBank/DDBJ whole genome shotgun (WGS) entry which is preliminary data.</text>
</comment>
<name>A0A401ZLJ9_9CHLR</name>
<keyword evidence="1" id="KW-0472">Membrane</keyword>
<sequence>MSREPYRIEVTEDGFVQGREKLEGAGAAQAFGPWIVLCAAIIVGLLIATFWSPTFVDTVIGMNIARTVLGSNPATAVFTNVWFSIIFAIAAGLANTFTACNCVVFSCIAPLSSQQSQGAKRGVASLLMWMAIGIIVVTTLYGIIGTLLNKQIPMLSHAVLPFGQQFPVRLLQSSVVFVILGIVLCYWGLTALQFARNPFQKLVERHSWLVSLFLGIIVGFFSVGRPYPLFQELLTYASGSGNVLLSALLLALQGLCNMAIMALVFVLLIYGTRGRFVRWLQANPARSRALTAFSLVVGGIFLIAYWGIRLPSHFGIGWFPTF</sequence>
<feature type="transmembrane region" description="Helical" evidence="1">
    <location>
        <begin position="31"/>
        <end position="52"/>
    </location>
</feature>
<feature type="transmembrane region" description="Helical" evidence="1">
    <location>
        <begin position="175"/>
        <end position="195"/>
    </location>
</feature>